<evidence type="ECO:0000256" key="2">
    <source>
        <dbReference type="ARBA" id="ARBA00001946"/>
    </source>
</evidence>
<evidence type="ECO:0000313" key="15">
    <source>
        <dbReference type="EMBL" id="BCU80309.1"/>
    </source>
</evidence>
<reference evidence="15" key="2">
    <citation type="journal article" date="2021" name="Microbiol. Resour. Announc.">
        <title>Complete Genome Sequence of Polycladomyces abyssicola JIR-001T, Isolated from Hemipelagic Sediment in Deep Seawater.</title>
        <authorList>
            <person name="Tsubouchi T."/>
            <person name="Kaneko Y."/>
        </authorList>
    </citation>
    <scope>NUCLEOTIDE SEQUENCE</scope>
    <source>
        <strain evidence="15">JIR-001</strain>
    </source>
</reference>
<dbReference type="PROSITE" id="PS00793">
    <property type="entry name" value="DHPS_2"/>
    <property type="match status" value="1"/>
</dbReference>
<evidence type="ECO:0000256" key="10">
    <source>
        <dbReference type="ARBA" id="ARBA00022909"/>
    </source>
</evidence>
<keyword evidence="16" id="KW-1185">Reference proteome</keyword>
<dbReference type="Proteomes" id="UP000677436">
    <property type="component" value="Chromosome"/>
</dbReference>
<evidence type="ECO:0000256" key="7">
    <source>
        <dbReference type="ARBA" id="ARBA00022679"/>
    </source>
</evidence>
<dbReference type="CDD" id="cd00739">
    <property type="entry name" value="DHPS"/>
    <property type="match status" value="1"/>
</dbReference>
<dbReference type="PROSITE" id="PS50972">
    <property type="entry name" value="PTERIN_BINDING"/>
    <property type="match status" value="1"/>
</dbReference>
<keyword evidence="9 13" id="KW-0460">Magnesium</keyword>
<gene>
    <name evidence="15" type="primary">sul</name>
    <name evidence="15" type="ORF">JIR001_00920</name>
</gene>
<dbReference type="GO" id="GO:0046872">
    <property type="term" value="F:metal ion binding"/>
    <property type="evidence" value="ECO:0007669"/>
    <property type="project" value="UniProtKB-KW"/>
</dbReference>
<dbReference type="GO" id="GO:0046656">
    <property type="term" value="P:folic acid biosynthetic process"/>
    <property type="evidence" value="ECO:0007669"/>
    <property type="project" value="UniProtKB-KW"/>
</dbReference>
<reference evidence="15" key="1">
    <citation type="journal article" date="2013" name="Int. J. Syst. Evol. Microbiol.">
        <title>Polycladomyces abyssicola gen. nov., sp. nov., a thermophilic filamentous bacterium isolated from hemipelagic sediment.</title>
        <authorList>
            <person name="Tsubouchi T."/>
            <person name="Shimane Y."/>
            <person name="Mori K."/>
            <person name="Usui K."/>
            <person name="Hiraki T."/>
            <person name="Tame A."/>
            <person name="Uematsu K."/>
            <person name="Maruyama T."/>
            <person name="Hatada Y."/>
        </authorList>
    </citation>
    <scope>NUCLEOTIDE SEQUENCE</scope>
    <source>
        <strain evidence="15">JIR-001</strain>
    </source>
</reference>
<evidence type="ECO:0000256" key="6">
    <source>
        <dbReference type="ARBA" id="ARBA00016919"/>
    </source>
</evidence>
<evidence type="ECO:0000256" key="12">
    <source>
        <dbReference type="ARBA" id="ARBA00053449"/>
    </source>
</evidence>
<evidence type="ECO:0000256" key="11">
    <source>
        <dbReference type="ARBA" id="ARBA00030193"/>
    </source>
</evidence>
<dbReference type="KEGG" id="pabs:JIR001_00920"/>
<dbReference type="PANTHER" id="PTHR20941">
    <property type="entry name" value="FOLATE SYNTHESIS PROTEINS"/>
    <property type="match status" value="1"/>
</dbReference>
<dbReference type="SUPFAM" id="SSF51717">
    <property type="entry name" value="Dihydropteroate synthetase-like"/>
    <property type="match status" value="1"/>
</dbReference>
<dbReference type="NCBIfam" id="TIGR01496">
    <property type="entry name" value="DHPS"/>
    <property type="match status" value="1"/>
</dbReference>
<evidence type="ECO:0000256" key="8">
    <source>
        <dbReference type="ARBA" id="ARBA00022723"/>
    </source>
</evidence>
<dbReference type="EMBL" id="AP024601">
    <property type="protein sequence ID" value="BCU80309.1"/>
    <property type="molecule type" value="Genomic_DNA"/>
</dbReference>
<comment type="catalytic activity">
    <reaction evidence="1">
        <text>(7,8-dihydropterin-6-yl)methyl diphosphate + 4-aminobenzoate = 7,8-dihydropteroate + diphosphate</text>
        <dbReference type="Rhea" id="RHEA:19949"/>
        <dbReference type="ChEBI" id="CHEBI:17836"/>
        <dbReference type="ChEBI" id="CHEBI:17839"/>
        <dbReference type="ChEBI" id="CHEBI:33019"/>
        <dbReference type="ChEBI" id="CHEBI:72950"/>
        <dbReference type="EC" id="2.5.1.15"/>
    </reaction>
</comment>
<dbReference type="FunFam" id="3.20.20.20:FF:000006">
    <property type="entry name" value="Dihydropteroate synthase"/>
    <property type="match status" value="1"/>
</dbReference>
<dbReference type="InterPro" id="IPR006390">
    <property type="entry name" value="DHP_synth_dom"/>
</dbReference>
<evidence type="ECO:0000256" key="13">
    <source>
        <dbReference type="RuleBase" id="RU361205"/>
    </source>
</evidence>
<sequence length="294" mass="32108">MSSMTATPVSVVALKRPERPIIVGGHEIPVHRRTVVMGILNVTPDSFSDGGRYVDLDRAVAHARQMVAEGADIIDIGGESTRPGHKPVPVEEELKRVIPVIERVSREVNVPISIDTYKAETARQALKAGAHIVNDVWGFKRDPDMAKVVAEFGVPVILMHNREQATYDSLLDDIVADLRESIQIGRAQGVQEEQIILDPGIGFAKTYEENLTVMRHLETITSLGYPVLLGTSRKSMIGKTLDLPVNERVEGTAATVALGIAKGCSIIRVHDVQPMVRVARMMDAMLYGPEAPRG</sequence>
<organism evidence="15 16">
    <name type="scientific">Polycladomyces abyssicola</name>
    <dbReference type="NCBI Taxonomy" id="1125966"/>
    <lineage>
        <taxon>Bacteria</taxon>
        <taxon>Bacillati</taxon>
        <taxon>Bacillota</taxon>
        <taxon>Bacilli</taxon>
        <taxon>Bacillales</taxon>
        <taxon>Thermoactinomycetaceae</taxon>
        <taxon>Polycladomyces</taxon>
    </lineage>
</organism>
<dbReference type="InterPro" id="IPR011005">
    <property type="entry name" value="Dihydropteroate_synth-like_sf"/>
</dbReference>
<dbReference type="InterPro" id="IPR045031">
    <property type="entry name" value="DHP_synth-like"/>
</dbReference>
<dbReference type="AlphaFoldDB" id="A0A8D5ZJ97"/>
<evidence type="ECO:0000256" key="5">
    <source>
        <dbReference type="ARBA" id="ARBA00012458"/>
    </source>
</evidence>
<evidence type="ECO:0000256" key="9">
    <source>
        <dbReference type="ARBA" id="ARBA00022842"/>
    </source>
</evidence>
<dbReference type="Pfam" id="PF00809">
    <property type="entry name" value="Pterin_bind"/>
    <property type="match status" value="1"/>
</dbReference>
<dbReference type="PROSITE" id="PS00792">
    <property type="entry name" value="DHPS_1"/>
    <property type="match status" value="1"/>
</dbReference>
<name>A0A8D5ZJ97_9BACL</name>
<keyword evidence="8 13" id="KW-0479">Metal-binding</keyword>
<comment type="similarity">
    <text evidence="4 13">Belongs to the DHPS family.</text>
</comment>
<evidence type="ECO:0000313" key="16">
    <source>
        <dbReference type="Proteomes" id="UP000677436"/>
    </source>
</evidence>
<accession>A0A8D5ZJ97</accession>
<evidence type="ECO:0000256" key="4">
    <source>
        <dbReference type="ARBA" id="ARBA00009503"/>
    </source>
</evidence>
<dbReference type="EC" id="2.5.1.15" evidence="5 13"/>
<dbReference type="InterPro" id="IPR000489">
    <property type="entry name" value="Pterin-binding_dom"/>
</dbReference>
<protein>
    <recommendedName>
        <fullName evidence="6 13">Dihydropteroate synthase</fullName>
        <shortName evidence="13">DHPS</shortName>
        <ecNumber evidence="5 13">2.5.1.15</ecNumber>
    </recommendedName>
    <alternativeName>
        <fullName evidence="11 13">Dihydropteroate pyrophosphorylase</fullName>
    </alternativeName>
</protein>
<evidence type="ECO:0000256" key="1">
    <source>
        <dbReference type="ARBA" id="ARBA00000012"/>
    </source>
</evidence>
<dbReference type="PANTHER" id="PTHR20941:SF1">
    <property type="entry name" value="FOLIC ACID SYNTHESIS PROTEIN FOL1"/>
    <property type="match status" value="1"/>
</dbReference>
<comment type="function">
    <text evidence="12 13">Catalyzes the condensation of para-aminobenzoate (pABA) with 6-hydroxymethyl-7,8-dihydropterin diphosphate (DHPt-PP) to form 7,8-dihydropteroate (H2Pte), the immediate precursor of folate derivatives.</text>
</comment>
<dbReference type="GO" id="GO:0004156">
    <property type="term" value="F:dihydropteroate synthase activity"/>
    <property type="evidence" value="ECO:0007669"/>
    <property type="project" value="UniProtKB-EC"/>
</dbReference>
<evidence type="ECO:0000259" key="14">
    <source>
        <dbReference type="PROSITE" id="PS50972"/>
    </source>
</evidence>
<comment type="cofactor">
    <cofactor evidence="2 13">
        <name>Mg(2+)</name>
        <dbReference type="ChEBI" id="CHEBI:18420"/>
    </cofactor>
</comment>
<dbReference type="UniPathway" id="UPA00077">
    <property type="reaction ID" value="UER00156"/>
</dbReference>
<dbReference type="GO" id="GO:0005829">
    <property type="term" value="C:cytosol"/>
    <property type="evidence" value="ECO:0007669"/>
    <property type="project" value="TreeGrafter"/>
</dbReference>
<dbReference type="Gene3D" id="3.20.20.20">
    <property type="entry name" value="Dihydropteroate synthase-like"/>
    <property type="match status" value="1"/>
</dbReference>
<keyword evidence="7 13" id="KW-0808">Transferase</keyword>
<feature type="domain" description="Pterin-binding" evidence="14">
    <location>
        <begin position="34"/>
        <end position="280"/>
    </location>
</feature>
<proteinExistence type="inferred from homology"/>
<keyword evidence="10 13" id="KW-0289">Folate biosynthesis</keyword>
<comment type="pathway">
    <text evidence="3 13">Cofactor biosynthesis; tetrahydrofolate biosynthesis; 7,8-dihydrofolate from 2-amino-4-hydroxy-6-hydroxymethyl-7,8-dihydropteridine diphosphate and 4-aminobenzoate: step 1/2.</text>
</comment>
<evidence type="ECO:0000256" key="3">
    <source>
        <dbReference type="ARBA" id="ARBA00004763"/>
    </source>
</evidence>
<dbReference type="GO" id="GO:0046654">
    <property type="term" value="P:tetrahydrofolate biosynthetic process"/>
    <property type="evidence" value="ECO:0007669"/>
    <property type="project" value="UniProtKB-UniPathway"/>
</dbReference>